<organism evidence="1 2">
    <name type="scientific">Enterococcus phage ECP3</name>
    <dbReference type="NCBI Taxonomy" id="1498168"/>
    <lineage>
        <taxon>Viruses</taxon>
        <taxon>Duplodnaviria</taxon>
        <taxon>Heunggongvirae</taxon>
        <taxon>Uroviricota</taxon>
        <taxon>Caudoviricetes</taxon>
        <taxon>Herelleviridae</taxon>
        <taxon>Brockvirinae</taxon>
        <taxon>Kochikohdavirus</taxon>
        <taxon>Kochikohdavirus ECP3</taxon>
    </lineage>
</organism>
<keyword evidence="2" id="KW-1185">Reference proteome</keyword>
<reference evidence="1" key="1">
    <citation type="submission" date="2014-05" db="EMBL/GenBank/DDBJ databases">
        <title>Complete genome sequence of Enterococcus faecalis bacteriophage ECP3.</title>
        <authorList>
            <person name="Kang H.-Y."/>
            <person name="Kim S."/>
            <person name="Kim J."/>
        </authorList>
    </citation>
    <scope>NUCLEOTIDE SEQUENCE [LARGE SCALE GENOMIC DNA]</scope>
    <source>
        <strain evidence="1">ECP3</strain>
    </source>
</reference>
<dbReference type="Proteomes" id="UP000030157">
    <property type="component" value="Segment"/>
</dbReference>
<evidence type="ECO:0000313" key="1">
    <source>
        <dbReference type="EMBL" id="AII28379.1"/>
    </source>
</evidence>
<accession>A0A096XST9</accession>
<dbReference type="RefSeq" id="YP_009147020.1">
    <property type="nucleotide sequence ID" value="NC_027335.2"/>
</dbReference>
<proteinExistence type="predicted"/>
<dbReference type="EMBL" id="KJ801817">
    <property type="protein sequence ID" value="AII28379.1"/>
    <property type="molecule type" value="Genomic_DNA"/>
</dbReference>
<dbReference type="GeneID" id="24628068"/>
<sequence>MSYTKRALEARGYDFDTMSMLEKMNALLELLEEPEFQEQMRKEYEEFAKECATNGE</sequence>
<name>A0A096XST9_9CAUD</name>
<evidence type="ECO:0000313" key="2">
    <source>
        <dbReference type="Proteomes" id="UP000030157"/>
    </source>
</evidence>
<protein>
    <submittedName>
        <fullName evidence="1">Uncharacterized protein</fullName>
    </submittedName>
</protein>